<sequence length="404" mass="44035">MQSPHVIVIGAGVAGLAVAQGLKKRNITFSVYERDGLLDSRRQGYRIKISGELKDKLVKLLPAEIFKIVEETSARTVLGETNINASSGSITASRRGRVPPGAATPLTIDRGLLRQALMTGISEFVHFGHEFERYEEATADDTEGPKVCAFFANGSSKSGSMLLGVDGSKSRVRQQLVPGPQYIQDTDTCCVYGKTQLSAELQEQCPESHRRWLTVVKDEAPFTQNIIFGDGPVVMVLEPCRFSNRHMYTQLPEDYVHWGIMFRPGMLRVQAKELDYVLRDGAKLALGLTADWHQSIRCLVELQDSQLTVAMRVYSSPINIPVWRSSAVVTILGDAAHTMSPAGGVGAVAALHDACAVVDMIVNDKISVDTIARLEQGMRSSAEIMLQRTDAASRCMLGIGLAAS</sequence>
<name>A0A7U2FF81_PHANO</name>
<evidence type="ECO:0000256" key="5">
    <source>
        <dbReference type="ARBA" id="ARBA00023033"/>
    </source>
</evidence>
<reference evidence="7" key="1">
    <citation type="journal article" date="2021" name="BMC Genomics">
        <title>Chromosome-level genome assembly and manually-curated proteome of model necrotroph Parastagonospora nodorum Sn15 reveals a genome-wide trove of candidate effector homologs, and redundancy of virulence-related functions within an accessory chromosome.</title>
        <authorList>
            <person name="Bertazzoni S."/>
            <person name="Jones D.A.B."/>
            <person name="Phan H.T."/>
            <person name="Tan K.-C."/>
            <person name="Hane J.K."/>
        </authorList>
    </citation>
    <scope>NUCLEOTIDE SEQUENCE [LARGE SCALE GENOMIC DNA]</scope>
    <source>
        <strain evidence="7">SN15 / ATCC MYA-4574 / FGSC 10173)</strain>
    </source>
</reference>
<comment type="cofactor">
    <cofactor evidence="1">
        <name>FAD</name>
        <dbReference type="ChEBI" id="CHEBI:57692"/>
    </cofactor>
</comment>
<evidence type="ECO:0000256" key="4">
    <source>
        <dbReference type="ARBA" id="ARBA00023002"/>
    </source>
</evidence>
<dbReference type="PANTHER" id="PTHR47178">
    <property type="entry name" value="MONOOXYGENASE, FAD-BINDING"/>
    <property type="match status" value="1"/>
</dbReference>
<evidence type="ECO:0000313" key="6">
    <source>
        <dbReference type="EMBL" id="QRD03159.1"/>
    </source>
</evidence>
<evidence type="ECO:0008006" key="8">
    <source>
        <dbReference type="Google" id="ProtNLM"/>
    </source>
</evidence>
<evidence type="ECO:0000313" key="7">
    <source>
        <dbReference type="Proteomes" id="UP000663193"/>
    </source>
</evidence>
<dbReference type="Proteomes" id="UP000663193">
    <property type="component" value="Chromosome 15"/>
</dbReference>
<keyword evidence="2" id="KW-0285">Flavoprotein</keyword>
<dbReference type="VEuPathDB" id="FungiDB:JI435_099260"/>
<dbReference type="SUPFAM" id="SSF51905">
    <property type="entry name" value="FAD/NAD(P)-binding domain"/>
    <property type="match status" value="1"/>
</dbReference>
<dbReference type="RefSeq" id="XP_001800212.1">
    <property type="nucleotide sequence ID" value="XM_001800160.1"/>
</dbReference>
<gene>
    <name evidence="6" type="ORF">JI435_099260</name>
</gene>
<dbReference type="EMBL" id="CP069037">
    <property type="protein sequence ID" value="QRD03159.1"/>
    <property type="molecule type" value="Genomic_DNA"/>
</dbReference>
<dbReference type="OMA" id="TLLFEPM"/>
<dbReference type="InterPro" id="IPR036188">
    <property type="entry name" value="FAD/NAD-bd_sf"/>
</dbReference>
<proteinExistence type="predicted"/>
<accession>A0A7U2FF81</accession>
<organism evidence="6 7">
    <name type="scientific">Phaeosphaeria nodorum (strain SN15 / ATCC MYA-4574 / FGSC 10173)</name>
    <name type="common">Glume blotch fungus</name>
    <name type="synonym">Parastagonospora nodorum</name>
    <dbReference type="NCBI Taxonomy" id="321614"/>
    <lineage>
        <taxon>Eukaryota</taxon>
        <taxon>Fungi</taxon>
        <taxon>Dikarya</taxon>
        <taxon>Ascomycota</taxon>
        <taxon>Pezizomycotina</taxon>
        <taxon>Dothideomycetes</taxon>
        <taxon>Pleosporomycetidae</taxon>
        <taxon>Pleosporales</taxon>
        <taxon>Pleosporineae</taxon>
        <taxon>Phaeosphaeriaceae</taxon>
        <taxon>Parastagonospora</taxon>
    </lineage>
</organism>
<keyword evidence="7" id="KW-1185">Reference proteome</keyword>
<dbReference type="PANTHER" id="PTHR47178:SF5">
    <property type="entry name" value="FAD-BINDING DOMAIN-CONTAINING PROTEIN"/>
    <property type="match status" value="1"/>
</dbReference>
<keyword evidence="4" id="KW-0560">Oxidoreductase</keyword>
<dbReference type="OrthoDB" id="47494at2759"/>
<protein>
    <recommendedName>
        <fullName evidence="8">FAD-binding domain-containing protein</fullName>
    </recommendedName>
</protein>
<evidence type="ECO:0000256" key="3">
    <source>
        <dbReference type="ARBA" id="ARBA00022827"/>
    </source>
</evidence>
<dbReference type="Gene3D" id="3.50.50.60">
    <property type="entry name" value="FAD/NAD(P)-binding domain"/>
    <property type="match status" value="1"/>
</dbReference>
<dbReference type="GO" id="GO:0004497">
    <property type="term" value="F:monooxygenase activity"/>
    <property type="evidence" value="ECO:0007669"/>
    <property type="project" value="UniProtKB-KW"/>
</dbReference>
<evidence type="ECO:0000256" key="1">
    <source>
        <dbReference type="ARBA" id="ARBA00001974"/>
    </source>
</evidence>
<keyword evidence="5" id="KW-0503">Monooxygenase</keyword>
<dbReference type="AlphaFoldDB" id="A0A7U2FF81"/>
<dbReference type="PRINTS" id="PR00420">
    <property type="entry name" value="RNGMNOXGNASE"/>
</dbReference>
<keyword evidence="3" id="KW-0274">FAD</keyword>
<evidence type="ECO:0000256" key="2">
    <source>
        <dbReference type="ARBA" id="ARBA00022630"/>
    </source>
</evidence>
<dbReference type="KEGG" id="pno:SNOG_09926"/>